<accession>A4FIT2</accession>
<keyword evidence="4" id="KW-0804">Transcription</keyword>
<feature type="region of interest" description="Disordered" evidence="5">
    <location>
        <begin position="255"/>
        <end position="384"/>
    </location>
</feature>
<dbReference type="InterPro" id="IPR005119">
    <property type="entry name" value="LysR_subst-bd"/>
</dbReference>
<keyword evidence="8" id="KW-1185">Reference proteome</keyword>
<dbReference type="SUPFAM" id="SSF53850">
    <property type="entry name" value="Periplasmic binding protein-like II"/>
    <property type="match status" value="1"/>
</dbReference>
<dbReference type="CDD" id="cd08414">
    <property type="entry name" value="PBP2_LTTR_aromatics_like"/>
    <property type="match status" value="1"/>
</dbReference>
<proteinExistence type="inferred from homology"/>
<comment type="similarity">
    <text evidence="1">Belongs to the LysR transcriptional regulatory family.</text>
</comment>
<evidence type="ECO:0000256" key="4">
    <source>
        <dbReference type="ARBA" id="ARBA00023163"/>
    </source>
</evidence>
<dbReference type="Gene3D" id="1.10.10.10">
    <property type="entry name" value="Winged helix-like DNA-binding domain superfamily/Winged helix DNA-binding domain"/>
    <property type="match status" value="1"/>
</dbReference>
<evidence type="ECO:0000259" key="6">
    <source>
        <dbReference type="PROSITE" id="PS50931"/>
    </source>
</evidence>
<dbReference type="PROSITE" id="PS50931">
    <property type="entry name" value="HTH_LYSR"/>
    <property type="match status" value="1"/>
</dbReference>
<organism evidence="7 8">
    <name type="scientific">Saccharopolyspora erythraea (strain ATCC 11635 / DSM 40517 / JCM 4748 / NBRC 13426 / NCIMB 8594 / NRRL 2338)</name>
    <dbReference type="NCBI Taxonomy" id="405948"/>
    <lineage>
        <taxon>Bacteria</taxon>
        <taxon>Bacillati</taxon>
        <taxon>Actinomycetota</taxon>
        <taxon>Actinomycetes</taxon>
        <taxon>Pseudonocardiales</taxon>
        <taxon>Pseudonocardiaceae</taxon>
        <taxon>Saccharopolyspora</taxon>
    </lineage>
</organism>
<dbReference type="HOGENOM" id="CLU_039613_6_4_11"/>
<dbReference type="Pfam" id="PF00126">
    <property type="entry name" value="HTH_1"/>
    <property type="match status" value="1"/>
</dbReference>
<dbReference type="eggNOG" id="COG0583">
    <property type="taxonomic scope" value="Bacteria"/>
</dbReference>
<keyword evidence="3" id="KW-0238">DNA-binding</keyword>
<dbReference type="GO" id="GO:0003677">
    <property type="term" value="F:DNA binding"/>
    <property type="evidence" value="ECO:0007669"/>
    <property type="project" value="UniProtKB-KW"/>
</dbReference>
<dbReference type="KEGG" id="sen:SACE_4689"/>
<dbReference type="Pfam" id="PF03466">
    <property type="entry name" value="LysR_substrate"/>
    <property type="match status" value="1"/>
</dbReference>
<dbReference type="STRING" id="405948.SACE_4689"/>
<sequence>MAQSPLSRQVRLLERDLGVALFERNTRGVRLTAAGESLLEPARRVLAEAAVARHAVRAASLGEIGRVAVGFAGASSYYVLPRLTRAVASELPGIELSLRGQTYSGEALTRVVDGTLDLGFVALPAREGVSTRVVRIERLVVALPDTHALAETDSVSLADLAGERFVAFPASRGSAVRDAAMQACLQAGFTPLIAQEAPDAYNLLTLVSAGVGVAIVVDSAQNVHSEHVVYRPIAEDVPALLIALAWRTDNPSAAASSECFPHSSNAPAPAGARPSPPPCTSRSSPCTSTGPRGSSRPGGLRNGSVRGTRASCRTRRTRRPTDTSSSPSGTTACGNDSAHSSAGTNWPTTCASAPTRTGWSTATSSKPSSKRPCAAAPSGTGARR</sequence>
<feature type="compositionally biased region" description="Low complexity" evidence="5">
    <location>
        <begin position="322"/>
        <end position="332"/>
    </location>
</feature>
<keyword evidence="2" id="KW-0805">Transcription regulation</keyword>
<dbReference type="GO" id="GO:0032993">
    <property type="term" value="C:protein-DNA complex"/>
    <property type="evidence" value="ECO:0007669"/>
    <property type="project" value="TreeGrafter"/>
</dbReference>
<feature type="compositionally biased region" description="Polar residues" evidence="5">
    <location>
        <begin position="333"/>
        <end position="367"/>
    </location>
</feature>
<dbReference type="PANTHER" id="PTHR30346">
    <property type="entry name" value="TRANSCRIPTIONAL DUAL REGULATOR HCAR-RELATED"/>
    <property type="match status" value="1"/>
</dbReference>
<evidence type="ECO:0000256" key="2">
    <source>
        <dbReference type="ARBA" id="ARBA00023015"/>
    </source>
</evidence>
<feature type="compositionally biased region" description="Low complexity" evidence="5">
    <location>
        <begin position="280"/>
        <end position="299"/>
    </location>
</feature>
<protein>
    <submittedName>
        <fullName evidence="7">Transcriptional regulator, LysR family</fullName>
    </submittedName>
</protein>
<evidence type="ECO:0000256" key="3">
    <source>
        <dbReference type="ARBA" id="ARBA00023125"/>
    </source>
</evidence>
<dbReference type="PANTHER" id="PTHR30346:SF28">
    <property type="entry name" value="HTH-TYPE TRANSCRIPTIONAL REGULATOR CYNR"/>
    <property type="match status" value="1"/>
</dbReference>
<dbReference type="AlphaFoldDB" id="A4FIT2"/>
<dbReference type="Gene3D" id="3.40.190.10">
    <property type="entry name" value="Periplasmic binding protein-like II"/>
    <property type="match status" value="2"/>
</dbReference>
<dbReference type="GO" id="GO:0003700">
    <property type="term" value="F:DNA-binding transcription factor activity"/>
    <property type="evidence" value="ECO:0007669"/>
    <property type="project" value="InterPro"/>
</dbReference>
<evidence type="ECO:0000256" key="1">
    <source>
        <dbReference type="ARBA" id="ARBA00009437"/>
    </source>
</evidence>
<name>A4FIT2_SACEN</name>
<evidence type="ECO:0000256" key="5">
    <source>
        <dbReference type="SAM" id="MobiDB-lite"/>
    </source>
</evidence>
<feature type="domain" description="HTH lysR-type" evidence="6">
    <location>
        <begin position="1"/>
        <end position="32"/>
    </location>
</feature>
<evidence type="ECO:0000313" key="7">
    <source>
        <dbReference type="EMBL" id="CAM03957.1"/>
    </source>
</evidence>
<evidence type="ECO:0000313" key="8">
    <source>
        <dbReference type="Proteomes" id="UP000006728"/>
    </source>
</evidence>
<dbReference type="InterPro" id="IPR036390">
    <property type="entry name" value="WH_DNA-bd_sf"/>
</dbReference>
<dbReference type="SUPFAM" id="SSF46785">
    <property type="entry name" value="Winged helix' DNA-binding domain"/>
    <property type="match status" value="1"/>
</dbReference>
<dbReference type="InterPro" id="IPR036388">
    <property type="entry name" value="WH-like_DNA-bd_sf"/>
</dbReference>
<dbReference type="InterPro" id="IPR000847">
    <property type="entry name" value="LysR_HTH_N"/>
</dbReference>
<dbReference type="Proteomes" id="UP000006728">
    <property type="component" value="Chromosome"/>
</dbReference>
<dbReference type="EMBL" id="AM420293">
    <property type="protein sequence ID" value="CAM03957.1"/>
    <property type="molecule type" value="Genomic_DNA"/>
</dbReference>
<gene>
    <name evidence="7" type="ordered locus">SACE_4689</name>
</gene>
<reference evidence="7 8" key="1">
    <citation type="journal article" date="2007" name="Nat. Biotechnol.">
        <title>Complete genome sequence of the erythromycin-producing bacterium Saccharopolyspora erythraea NRRL23338.</title>
        <authorList>
            <person name="Oliynyk M."/>
            <person name="Samborskyy M."/>
            <person name="Lester J.B."/>
            <person name="Mironenko T."/>
            <person name="Scott N."/>
            <person name="Dickens S."/>
            <person name="Haydock S.F."/>
            <person name="Leadlay P.F."/>
        </authorList>
    </citation>
    <scope>NUCLEOTIDE SEQUENCE [LARGE SCALE GENOMIC DNA]</scope>
    <source>
        <strain evidence="8">ATCC 11635 / DSM 40517 / JCM 4748 / NBRC 13426 / NCIMB 8594 / NRRL 2338</strain>
    </source>
</reference>